<dbReference type="HOGENOM" id="CLU_2912480_0_0_6"/>
<organism evidence="1 2">
    <name type="scientific">Azotobacter vinelandii (strain DJ / ATCC BAA-1303)</name>
    <dbReference type="NCBI Taxonomy" id="322710"/>
    <lineage>
        <taxon>Bacteria</taxon>
        <taxon>Pseudomonadati</taxon>
        <taxon>Pseudomonadota</taxon>
        <taxon>Gammaproteobacteria</taxon>
        <taxon>Pseudomonadales</taxon>
        <taxon>Pseudomonadaceae</taxon>
        <taxon>Azotobacter</taxon>
    </lineage>
</organism>
<protein>
    <submittedName>
        <fullName evidence="1">Transposase IS4 family</fullName>
    </submittedName>
</protein>
<accession>C1DNJ4</accession>
<evidence type="ECO:0000313" key="1">
    <source>
        <dbReference type="EMBL" id="ACO77210.1"/>
    </source>
</evidence>
<dbReference type="Proteomes" id="UP000002424">
    <property type="component" value="Chromosome"/>
</dbReference>
<dbReference type="EMBL" id="CP001157">
    <property type="protein sequence ID" value="ACO77210.1"/>
    <property type="molecule type" value="Genomic_DNA"/>
</dbReference>
<dbReference type="AlphaFoldDB" id="C1DNJ4"/>
<proteinExistence type="predicted"/>
<reference evidence="1 2" key="1">
    <citation type="journal article" date="2009" name="J. Bacteriol.">
        <title>Genome sequence of Azotobacter vinelandii, an obligate aerobe specialized to support diverse anaerobic metabolic processes.</title>
        <authorList>
            <person name="Setubal J.C."/>
            <person name="dos Santos P."/>
            <person name="Goldman B.S."/>
            <person name="Ertesvag H."/>
            <person name="Espin G."/>
            <person name="Rubio L.M."/>
            <person name="Valla S."/>
            <person name="Almeida N.F."/>
            <person name="Balasubramanian D."/>
            <person name="Cromes L."/>
            <person name="Curatti L."/>
            <person name="Du Z."/>
            <person name="Godsy E."/>
            <person name="Goodner B."/>
            <person name="Hellner-Burris K."/>
            <person name="Hernandez J.A."/>
            <person name="Houmiel K."/>
            <person name="Imperial J."/>
            <person name="Kennedy C."/>
            <person name="Larson T.J."/>
            <person name="Latreille P."/>
            <person name="Ligon L.S."/>
            <person name="Lu J."/>
            <person name="Maerk M."/>
            <person name="Miller N.M."/>
            <person name="Norton S."/>
            <person name="O'Carroll I.P."/>
            <person name="Paulsen I."/>
            <person name="Raulfs E.C."/>
            <person name="Roemer R."/>
            <person name="Rosser J."/>
            <person name="Segura D."/>
            <person name="Slater S."/>
            <person name="Stricklin S.L."/>
            <person name="Studholme D.J."/>
            <person name="Sun J."/>
            <person name="Viana C.J."/>
            <person name="Wallin E."/>
            <person name="Wang B."/>
            <person name="Wheeler C."/>
            <person name="Zhu H."/>
            <person name="Dean D.R."/>
            <person name="Dixon R."/>
            <person name="Wood D."/>
        </authorList>
    </citation>
    <scope>NUCLEOTIDE SEQUENCE [LARGE SCALE GENOMIC DNA]</scope>
    <source>
        <strain evidence="2">DJ / ATCC BAA-1303</strain>
    </source>
</reference>
<keyword evidence="2" id="KW-1185">Reference proteome</keyword>
<evidence type="ECO:0000313" key="2">
    <source>
        <dbReference type="Proteomes" id="UP000002424"/>
    </source>
</evidence>
<dbReference type="KEGG" id="avn:Avin_09780"/>
<sequence length="61" mass="7224">MRTLARPEGHCHLIMDCAYQGDDTRQLALELGFDPVVPPNPQRLQPWEYDRQVYKKRNQVE</sequence>
<gene>
    <name evidence="1" type="ordered locus">Avin_09780</name>
</gene>
<dbReference type="STRING" id="322710.Avin_09780"/>
<dbReference type="EnsemblBacteria" id="ACO77210">
    <property type="protein sequence ID" value="ACO77210"/>
    <property type="gene ID" value="Avin_09780"/>
</dbReference>
<name>C1DNJ4_AZOVD</name>
<dbReference type="eggNOG" id="COG3293">
    <property type="taxonomic scope" value="Bacteria"/>
</dbReference>